<feature type="domain" description="DUF5117" evidence="3">
    <location>
        <begin position="90"/>
        <end position="291"/>
    </location>
</feature>
<dbReference type="InterPro" id="IPR024079">
    <property type="entry name" value="MetalloPept_cat_dom_sf"/>
</dbReference>
<dbReference type="InterPro" id="IPR032534">
    <property type="entry name" value="EcxA_zinc-bd"/>
</dbReference>
<dbReference type="CDD" id="cd04276">
    <property type="entry name" value="ZnMc_MMP_like_2"/>
    <property type="match status" value="1"/>
</dbReference>
<dbReference type="AlphaFoldDB" id="A0A857FLM3"/>
<dbReference type="PANTHER" id="PTHR38478">
    <property type="entry name" value="PEPTIDASE M1A AND M12B"/>
    <property type="match status" value="1"/>
</dbReference>
<proteinExistence type="predicted"/>
<dbReference type="SUPFAM" id="SSF55486">
    <property type="entry name" value="Metalloproteases ('zincins'), catalytic domain"/>
    <property type="match status" value="1"/>
</dbReference>
<dbReference type="EMBL" id="CP041348">
    <property type="protein sequence ID" value="QHC35163.1"/>
    <property type="molecule type" value="Genomic_DNA"/>
</dbReference>
<evidence type="ECO:0000259" key="2">
    <source>
        <dbReference type="Pfam" id="PF16313"/>
    </source>
</evidence>
<feature type="domain" description="EcxA zinc-binding" evidence="2">
    <location>
        <begin position="420"/>
        <end position="728"/>
    </location>
</feature>
<feature type="region of interest" description="Disordered" evidence="1">
    <location>
        <begin position="804"/>
        <end position="833"/>
    </location>
</feature>
<evidence type="ECO:0000313" key="4">
    <source>
        <dbReference type="EMBL" id="QHC35163.1"/>
    </source>
</evidence>
<dbReference type="Proteomes" id="UP000464674">
    <property type="component" value="Chromosome"/>
</dbReference>
<protein>
    <submittedName>
        <fullName evidence="4">DUF5117 domain-containing protein</fullName>
    </submittedName>
</protein>
<evidence type="ECO:0000313" key="5">
    <source>
        <dbReference type="Proteomes" id="UP000464674"/>
    </source>
</evidence>
<organism evidence="4 5">
    <name type="scientific">Komagataeibacter xylinus</name>
    <name type="common">Gluconacetobacter xylinus</name>
    <dbReference type="NCBI Taxonomy" id="28448"/>
    <lineage>
        <taxon>Bacteria</taxon>
        <taxon>Pseudomonadati</taxon>
        <taxon>Pseudomonadota</taxon>
        <taxon>Alphaproteobacteria</taxon>
        <taxon>Acetobacterales</taxon>
        <taxon>Acetobacteraceae</taxon>
        <taxon>Komagataeibacter</taxon>
    </lineage>
</organism>
<dbReference type="PANTHER" id="PTHR38478:SF1">
    <property type="entry name" value="ZINC DEPENDENT METALLOPROTEASE DOMAIN LIPOPROTEIN"/>
    <property type="match status" value="1"/>
</dbReference>
<dbReference type="InterPro" id="IPR034032">
    <property type="entry name" value="Zn_MMP-like_bac"/>
</dbReference>
<dbReference type="InterPro" id="IPR033413">
    <property type="entry name" value="DUF5117"/>
</dbReference>
<dbReference type="GO" id="GO:0008237">
    <property type="term" value="F:metallopeptidase activity"/>
    <property type="evidence" value="ECO:0007669"/>
    <property type="project" value="InterPro"/>
</dbReference>
<sequence length="833" mass="90201">MIRARHYPSKIVPSLVLCSAFVFGTLAGLSSGRAESAPSPSLLQVKADDHTGKVLVTLPPPDGDGVYGRYLYASALRTGLGSAKIRLDHGMLGPTQIMAFRKIGSHVAVVFENPKFTSQGDEQITSGVRRSFAFSVISMLDIVGTDPSGRVVVDLTPFFMHDSIAIAENLNGGGMKLPDTGDAGAKGFRQVAALSAVEIPSLKVFPENIEVEAVQTFASDTPGREVTQITPDPHQVSFIVHHSIVKLPDPGYVPRKFDIRSGSHATGIYDFGTALGQDVLVQYANRFRLIKTDPSAARSHVVKPIIYYIDNAAPEPVRRALAEGVAWWNQAFEAAGYIDAFQVRILPPDADPQDIRYNIVNWNERQTRSYSYGIGVIDPRTGEVIRGNVVLEGLRLRQDIIIFEVLAGTAAENTGGPNDPVRISLDRIRQLAVHEVGHTLGLVHNFYGSVQDRSSVMDYPGPRINIHNGGLDFSDAYAKNVGPWDKYAIDWLYGEPGPGVNPDKDAARKAREIEARGLRFGTDIDGRDADSAMAGNSMWTDGGDTPDDLRRMLQVREIALSHFGPGVLHPGDRLSDLRRKFVPLWLVHRYEVEAVGKLVGGLDYRYAVAGGGSPTPVSVDGTTQKAAIDAMLETLSARVLTVPASLTLQLSSGVNGNADPQYDTEIFRTAGVSTFDPLNAADVAAEITLDSLLGPDRLERLHIQHGRDAALPGLDDLLGQMLTRIIEKHGSAVERRVAYRTLLSMAQARDNPKTSPDVALALAGTLKAAGNHLATVHGNEEETRWSRDASALLMDPSRLDREAARMARPAPTIPPGTPMGEDEEDWLSGASLL</sequence>
<evidence type="ECO:0000256" key="1">
    <source>
        <dbReference type="SAM" id="MobiDB-lite"/>
    </source>
</evidence>
<dbReference type="Pfam" id="PF16313">
    <property type="entry name" value="DUF4953"/>
    <property type="match status" value="1"/>
</dbReference>
<evidence type="ECO:0000259" key="3">
    <source>
        <dbReference type="Pfam" id="PF17148"/>
    </source>
</evidence>
<name>A0A857FLM3_KOMXY</name>
<dbReference type="Pfam" id="PF17148">
    <property type="entry name" value="DUF5117"/>
    <property type="match status" value="1"/>
</dbReference>
<reference evidence="4 5" key="1">
    <citation type="journal article" date="2020" name="Carbohydr. Polym.">
        <title>Characterization and optimization of production of bacterial cellulose from strain CGMCC 17276 based on whole-genome analysis.</title>
        <authorList>
            <person name="Lu T."/>
            <person name="Gao H."/>
            <person name="Liao B."/>
            <person name="Wu J."/>
            <person name="Zhang W."/>
            <person name="Huang J."/>
            <person name="Liu M."/>
            <person name="Huang J."/>
            <person name="Chang Z."/>
            <person name="Jin M."/>
            <person name="Yi Z."/>
            <person name="Jiang D."/>
        </authorList>
    </citation>
    <scope>NUCLEOTIDE SEQUENCE [LARGE SCALE GENOMIC DNA]</scope>
    <source>
        <strain evidence="4 5">CGMCC 17276</strain>
    </source>
</reference>
<dbReference type="Gene3D" id="3.40.390.10">
    <property type="entry name" value="Collagenase (Catalytic Domain)"/>
    <property type="match status" value="1"/>
</dbReference>
<gene>
    <name evidence="4" type="ORF">FMA36_06280</name>
</gene>
<accession>A0A857FLM3</accession>
<dbReference type="OrthoDB" id="9776599at2"/>